<comment type="caution">
    <text evidence="1">The sequence shown here is derived from an EMBL/GenBank/DDBJ whole genome shotgun (WGS) entry which is preliminary data.</text>
</comment>
<name>A0ACC2CAG0_DIPCM</name>
<dbReference type="Proteomes" id="UP001162992">
    <property type="component" value="Chromosome 11"/>
</dbReference>
<organism evidence="1 2">
    <name type="scientific">Diphasiastrum complanatum</name>
    <name type="common">Issler's clubmoss</name>
    <name type="synonym">Lycopodium complanatum</name>
    <dbReference type="NCBI Taxonomy" id="34168"/>
    <lineage>
        <taxon>Eukaryota</taxon>
        <taxon>Viridiplantae</taxon>
        <taxon>Streptophyta</taxon>
        <taxon>Embryophyta</taxon>
        <taxon>Tracheophyta</taxon>
        <taxon>Lycopodiopsida</taxon>
        <taxon>Lycopodiales</taxon>
        <taxon>Lycopodiaceae</taxon>
        <taxon>Lycopodioideae</taxon>
        <taxon>Diphasiastrum</taxon>
    </lineage>
</organism>
<sequence length="806" mass="87861">MYAEGPHMQAKQQQQQQQQQQGHDGFRGGGDSSGPNVGLSYDGKRIRKPVHRRSVDYTSTVVRYIQIRMWQRDVRDGTVLQPTPIAAIDLLPTIAYTENPATGFCTKFVHCSTNKVRCSINRVLWTPSGRRLITGSQSGEFTLWNGQSFNFEMILQAHDTAVKSMIWSHNENWMVTGDEGGCIKYWKSNMNNVKANKSAHKEAVRDLSFSSTDLKFCSCSDDTTVKVWDFARCQEERSLAVWAKYWALIGAHLDPHFYLQGGQRPPCYCRRRGDRGAAPPEAKSEAGHGWDVKSVDWHPQKSLLVSGAKDNLVKLWDAKTGKELCTLHGHKNTVLSVRWNNNGNWVLTASRDQLIKVYDIRTLKELETYRGHKKEVTAIAWHPFHEELFVSGSFDGSIIHWLVGHELPQAEISNAHESNVWDLSWHPMGHILCSGSNDHTTKFWCRNRPGDTHRDKYSTAHLQGTLNEQLVHSGGRGSAPTQLEGPVTPGAFITGGPVNEEGPIPGIGMAMPMSQPTVEVGSFAGPPRQSVLGAIPSATAPRGPHPPTSPHPSAAGQIVFGSFQQQQQVLSQPQAQVPQHQPHQLSQQHHDFPQPQPYPPPQPPQQQRQQQQIHMPLPPPQPRLPTPPLPQQPPLSVATVGGLPQIAASQAILARPVAPMVSVPPMMQAIHPSQVAPVSVSSQNLPPVRPLVPSPPLGLPPIMPGGGLGQNLAGELMGSGGSSMQTAQLGASFRPNQATPARPIGMGGTGPTSYGTPVGLPMPGQMGPLSTFQGKPGMMDMHGQSMGMGMGMNAPPHPHAAGPHHS</sequence>
<proteinExistence type="predicted"/>
<evidence type="ECO:0000313" key="2">
    <source>
        <dbReference type="Proteomes" id="UP001162992"/>
    </source>
</evidence>
<keyword evidence="2" id="KW-1185">Reference proteome</keyword>
<accession>A0ACC2CAG0</accession>
<protein>
    <submittedName>
        <fullName evidence="1">Uncharacterized protein</fullName>
    </submittedName>
</protein>
<evidence type="ECO:0000313" key="1">
    <source>
        <dbReference type="EMBL" id="KAJ7538897.1"/>
    </source>
</evidence>
<dbReference type="EMBL" id="CM055102">
    <property type="protein sequence ID" value="KAJ7538897.1"/>
    <property type="molecule type" value="Genomic_DNA"/>
</dbReference>
<gene>
    <name evidence="1" type="ORF">O6H91_11G068200</name>
</gene>
<reference evidence="2" key="1">
    <citation type="journal article" date="2024" name="Proc. Natl. Acad. Sci. U.S.A.">
        <title>Extraordinary preservation of gene collinearity over three hundred million years revealed in homosporous lycophytes.</title>
        <authorList>
            <person name="Li C."/>
            <person name="Wickell D."/>
            <person name="Kuo L.Y."/>
            <person name="Chen X."/>
            <person name="Nie B."/>
            <person name="Liao X."/>
            <person name="Peng D."/>
            <person name="Ji J."/>
            <person name="Jenkins J."/>
            <person name="Williams M."/>
            <person name="Shu S."/>
            <person name="Plott C."/>
            <person name="Barry K."/>
            <person name="Rajasekar S."/>
            <person name="Grimwood J."/>
            <person name="Han X."/>
            <person name="Sun S."/>
            <person name="Hou Z."/>
            <person name="He W."/>
            <person name="Dai G."/>
            <person name="Sun C."/>
            <person name="Schmutz J."/>
            <person name="Leebens-Mack J.H."/>
            <person name="Li F.W."/>
            <person name="Wang L."/>
        </authorList>
    </citation>
    <scope>NUCLEOTIDE SEQUENCE [LARGE SCALE GENOMIC DNA]</scope>
    <source>
        <strain evidence="2">cv. PW_Plant_1</strain>
    </source>
</reference>